<dbReference type="Gene3D" id="1.10.510.10">
    <property type="entry name" value="Transferase(Phosphotransferase) domain 1"/>
    <property type="match status" value="1"/>
</dbReference>
<evidence type="ECO:0000256" key="1">
    <source>
        <dbReference type="ARBA" id="ARBA00012513"/>
    </source>
</evidence>
<dbReference type="PANTHER" id="PTHR43289">
    <property type="entry name" value="MITOGEN-ACTIVATED PROTEIN KINASE KINASE KINASE 20-RELATED"/>
    <property type="match status" value="1"/>
</dbReference>
<dbReference type="InterPro" id="IPR008271">
    <property type="entry name" value="Ser/Thr_kinase_AS"/>
</dbReference>
<keyword evidence="2" id="KW-0723">Serine/threonine-protein kinase</keyword>
<dbReference type="SUPFAM" id="SSF56112">
    <property type="entry name" value="Protein kinase-like (PK-like)"/>
    <property type="match status" value="1"/>
</dbReference>
<evidence type="ECO:0000256" key="6">
    <source>
        <dbReference type="ARBA" id="ARBA00022840"/>
    </source>
</evidence>
<feature type="binding site" evidence="7">
    <location>
        <position position="40"/>
    </location>
    <ligand>
        <name>ATP</name>
        <dbReference type="ChEBI" id="CHEBI:30616"/>
    </ligand>
</feature>
<evidence type="ECO:0000256" key="3">
    <source>
        <dbReference type="ARBA" id="ARBA00022679"/>
    </source>
</evidence>
<keyword evidence="11" id="KW-1185">Reference proteome</keyword>
<protein>
    <recommendedName>
        <fullName evidence="1">non-specific serine/threonine protein kinase</fullName>
        <ecNumber evidence="1">2.7.11.1</ecNumber>
    </recommendedName>
</protein>
<gene>
    <name evidence="10" type="ORF">ACFO5K_14595</name>
</gene>
<feature type="domain" description="Protein kinase" evidence="9">
    <location>
        <begin position="11"/>
        <end position="272"/>
    </location>
</feature>
<keyword evidence="4 7" id="KW-0547">Nucleotide-binding</keyword>
<keyword evidence="6 7" id="KW-0067">ATP-binding</keyword>
<dbReference type="SMART" id="SM00220">
    <property type="entry name" value="S_TKc"/>
    <property type="match status" value="1"/>
</dbReference>
<organism evidence="10 11">
    <name type="scientific">Nocardia halotolerans</name>
    <dbReference type="NCBI Taxonomy" id="1755878"/>
    <lineage>
        <taxon>Bacteria</taxon>
        <taxon>Bacillati</taxon>
        <taxon>Actinomycetota</taxon>
        <taxon>Actinomycetes</taxon>
        <taxon>Mycobacteriales</taxon>
        <taxon>Nocardiaceae</taxon>
        <taxon>Nocardia</taxon>
    </lineage>
</organism>
<evidence type="ECO:0000256" key="4">
    <source>
        <dbReference type="ARBA" id="ARBA00022741"/>
    </source>
</evidence>
<dbReference type="Gene3D" id="3.30.200.20">
    <property type="entry name" value="Phosphorylase Kinase, domain 1"/>
    <property type="match status" value="1"/>
</dbReference>
<evidence type="ECO:0000256" key="2">
    <source>
        <dbReference type="ARBA" id="ARBA00022527"/>
    </source>
</evidence>
<evidence type="ECO:0000259" key="9">
    <source>
        <dbReference type="PROSITE" id="PS50011"/>
    </source>
</evidence>
<dbReference type="GO" id="GO:0016301">
    <property type="term" value="F:kinase activity"/>
    <property type="evidence" value="ECO:0007669"/>
    <property type="project" value="UniProtKB-KW"/>
</dbReference>
<dbReference type="CDD" id="cd14014">
    <property type="entry name" value="STKc_PknB_like"/>
    <property type="match status" value="1"/>
</dbReference>
<keyword evidence="8" id="KW-0472">Membrane</keyword>
<dbReference type="EC" id="2.7.11.1" evidence="1"/>
<dbReference type="InterPro" id="IPR000719">
    <property type="entry name" value="Prot_kinase_dom"/>
</dbReference>
<keyword evidence="5 10" id="KW-0418">Kinase</keyword>
<evidence type="ECO:0000256" key="7">
    <source>
        <dbReference type="PROSITE-ProRule" id="PRU10141"/>
    </source>
</evidence>
<dbReference type="EMBL" id="JBHSDL010000014">
    <property type="protein sequence ID" value="MFC4375326.1"/>
    <property type="molecule type" value="Genomic_DNA"/>
</dbReference>
<feature type="transmembrane region" description="Helical" evidence="8">
    <location>
        <begin position="437"/>
        <end position="459"/>
    </location>
</feature>
<dbReference type="PROSITE" id="PS00108">
    <property type="entry name" value="PROTEIN_KINASE_ST"/>
    <property type="match status" value="1"/>
</dbReference>
<keyword evidence="8" id="KW-1133">Transmembrane helix</keyword>
<keyword evidence="3" id="KW-0808">Transferase</keyword>
<dbReference type="Proteomes" id="UP001595844">
    <property type="component" value="Unassembled WGS sequence"/>
</dbReference>
<keyword evidence="8" id="KW-0812">Transmembrane</keyword>
<comment type="caution">
    <text evidence="10">The sequence shown here is derived from an EMBL/GenBank/DDBJ whole genome shotgun (WGS) entry which is preliminary data.</text>
</comment>
<evidence type="ECO:0000256" key="8">
    <source>
        <dbReference type="SAM" id="Phobius"/>
    </source>
</evidence>
<dbReference type="InterPro" id="IPR011009">
    <property type="entry name" value="Kinase-like_dom_sf"/>
</dbReference>
<reference evidence="11" key="1">
    <citation type="journal article" date="2019" name="Int. J. Syst. Evol. Microbiol.">
        <title>The Global Catalogue of Microorganisms (GCM) 10K type strain sequencing project: providing services to taxonomists for standard genome sequencing and annotation.</title>
        <authorList>
            <consortium name="The Broad Institute Genomics Platform"/>
            <consortium name="The Broad Institute Genome Sequencing Center for Infectious Disease"/>
            <person name="Wu L."/>
            <person name="Ma J."/>
        </authorList>
    </citation>
    <scope>NUCLEOTIDE SEQUENCE [LARGE SCALE GENOMIC DNA]</scope>
    <source>
        <strain evidence="11">IBRC-M 10490</strain>
    </source>
</reference>
<evidence type="ECO:0000313" key="11">
    <source>
        <dbReference type="Proteomes" id="UP001595844"/>
    </source>
</evidence>
<dbReference type="Pfam" id="PF00069">
    <property type="entry name" value="Pkinase"/>
    <property type="match status" value="1"/>
</dbReference>
<dbReference type="RefSeq" id="WP_378561832.1">
    <property type="nucleotide sequence ID" value="NZ_JBHSDL010000014.1"/>
</dbReference>
<dbReference type="PROSITE" id="PS50011">
    <property type="entry name" value="PROTEIN_KINASE_DOM"/>
    <property type="match status" value="1"/>
</dbReference>
<accession>A0ABV8VJ80</accession>
<proteinExistence type="predicted"/>
<dbReference type="PANTHER" id="PTHR43289:SF6">
    <property type="entry name" value="SERINE_THREONINE-PROTEIN KINASE NEKL-3"/>
    <property type="match status" value="1"/>
</dbReference>
<dbReference type="PROSITE" id="PS00107">
    <property type="entry name" value="PROTEIN_KINASE_ATP"/>
    <property type="match status" value="1"/>
</dbReference>
<evidence type="ECO:0000313" key="10">
    <source>
        <dbReference type="EMBL" id="MFC4375326.1"/>
    </source>
</evidence>
<name>A0ABV8VJ80_9NOCA</name>
<sequence>MLANGDVFAGYIIERQLGRGGMGSVYLAKHPRLPRLTALKLLNREMFFDQEVRARFEREADLVSRLDHPNIVTVYDRGLDDEQLWISMQFIDGVDAASVDPQTLPPARALQIVQETADALDYAHGMGVLHRDVKPANILLARSGAGRGERVYLTDFGIARLRDDTGHLTQTGTFTATLAYASPEQLTGASLDHRSDQYSLACTLFWLFTGAGPFTATNPAAVIQGHLQQPPPPLSSVRPGLPPALDAVLAKAMAKRPDDRFVSCSDFARAAIGALNTPSAPAMPITGPGTGGAMPIAGGQRPTTGGAIPHTGAPYPGAVQPMTGGAMGTVGPGGTQPPMTAGPMGSVGHGGTQPPMTAGPMGTVGHGGTQPPMTAGPMGTVGPGGTQPPMQNSPPMTGAQYQYAQQSRQFSAPTPPHGPMGGYTQYPQRPQKSNTGLVIGIVVAVIVVIALLIGIGIAAGGDDSSSGTTTTTTTTAAVAAHVTPDADAISAEFGRMVPATVDGETGYNGATCWETDTGYTPSANDGDPDFGAWVWQWRCYGGGDSDDPFYRFYVYNSAADVQAVVNGLPANTRSTDSNSGKQHTNYKYTDNGNKIITVFSGDPDRAQFLMFTDGYGEPEEVLSWWRSAPLN</sequence>
<dbReference type="InterPro" id="IPR017441">
    <property type="entry name" value="Protein_kinase_ATP_BS"/>
</dbReference>
<evidence type="ECO:0000256" key="5">
    <source>
        <dbReference type="ARBA" id="ARBA00022777"/>
    </source>
</evidence>